<gene>
    <name evidence="1" type="ORF">MANES_10G076800</name>
</gene>
<sequence length="118" mass="13863">MPDPEYEDFEKWVREDNMVTSWLLNPLSKEIVETFLYATSAQDLWEEIKGRFEVSNGPLLYQLKRGISFFTQSNMAVIVYFTKLRKLWEELTYLKPLPPYTCSASKTIVDIDNADKLI</sequence>
<dbReference type="AlphaFoldDB" id="A0A2C9V5H2"/>
<dbReference type="PANTHER" id="PTHR37610:SF97">
    <property type="entry name" value="RETROTRANSPOSON GAG DOMAIN-CONTAINING PROTEIN"/>
    <property type="match status" value="1"/>
</dbReference>
<accession>A0A2C9V5H2</accession>
<name>A0A2C9V5H2_MANES</name>
<evidence type="ECO:0000313" key="1">
    <source>
        <dbReference type="EMBL" id="OAY39219.1"/>
    </source>
</evidence>
<dbReference type="PANTHER" id="PTHR37610">
    <property type="entry name" value="CCHC-TYPE DOMAIN-CONTAINING PROTEIN"/>
    <property type="match status" value="1"/>
</dbReference>
<dbReference type="EMBL" id="CM004396">
    <property type="protein sequence ID" value="OAY39219.1"/>
    <property type="molecule type" value="Genomic_DNA"/>
</dbReference>
<protein>
    <submittedName>
        <fullName evidence="1">Uncharacterized protein</fullName>
    </submittedName>
</protein>
<organism evidence="1">
    <name type="scientific">Manihot esculenta</name>
    <name type="common">Cassava</name>
    <name type="synonym">Jatropha manihot</name>
    <dbReference type="NCBI Taxonomy" id="3983"/>
    <lineage>
        <taxon>Eukaryota</taxon>
        <taxon>Viridiplantae</taxon>
        <taxon>Streptophyta</taxon>
        <taxon>Embryophyta</taxon>
        <taxon>Tracheophyta</taxon>
        <taxon>Spermatophyta</taxon>
        <taxon>Magnoliopsida</taxon>
        <taxon>eudicotyledons</taxon>
        <taxon>Gunneridae</taxon>
        <taxon>Pentapetalae</taxon>
        <taxon>rosids</taxon>
        <taxon>fabids</taxon>
        <taxon>Malpighiales</taxon>
        <taxon>Euphorbiaceae</taxon>
        <taxon>Crotonoideae</taxon>
        <taxon>Manihoteae</taxon>
        <taxon>Manihot</taxon>
    </lineage>
</organism>
<proteinExistence type="predicted"/>
<reference evidence="1" key="1">
    <citation type="submission" date="2016-02" db="EMBL/GenBank/DDBJ databases">
        <title>WGS assembly of Manihot esculenta.</title>
        <authorList>
            <person name="Bredeson J.V."/>
            <person name="Prochnik S.E."/>
            <person name="Lyons J.B."/>
            <person name="Schmutz J."/>
            <person name="Grimwood J."/>
            <person name="Vrebalov J."/>
            <person name="Bart R.S."/>
            <person name="Amuge T."/>
            <person name="Ferguson M.E."/>
            <person name="Green R."/>
            <person name="Putnam N."/>
            <person name="Stites J."/>
            <person name="Rounsley S."/>
            <person name="Rokhsar D.S."/>
        </authorList>
    </citation>
    <scope>NUCLEOTIDE SEQUENCE [LARGE SCALE GENOMIC DNA]</scope>
    <source>
        <tissue evidence="1">Leaf</tissue>
    </source>
</reference>